<gene>
    <name evidence="2" type="ORF">NAV_LOCUS4208</name>
</gene>
<evidence type="ECO:0000256" key="1">
    <source>
        <dbReference type="SAM" id="MobiDB-lite"/>
    </source>
</evidence>
<name>A0A498SL24_ACAVI</name>
<reference evidence="2 3" key="1">
    <citation type="submission" date="2018-08" db="EMBL/GenBank/DDBJ databases">
        <authorList>
            <person name="Laetsch R D."/>
            <person name="Stevens L."/>
            <person name="Kumar S."/>
            <person name="Blaxter L. M."/>
        </authorList>
    </citation>
    <scope>NUCLEOTIDE SEQUENCE [LARGE SCALE GENOMIC DNA]</scope>
</reference>
<dbReference type="EMBL" id="UPTC01000603">
    <property type="protein sequence ID" value="VBB29405.1"/>
    <property type="molecule type" value="Genomic_DNA"/>
</dbReference>
<organism evidence="2 3">
    <name type="scientific">Acanthocheilonema viteae</name>
    <name type="common">Filarial nematode worm</name>
    <name type="synonym">Dipetalonema viteae</name>
    <dbReference type="NCBI Taxonomy" id="6277"/>
    <lineage>
        <taxon>Eukaryota</taxon>
        <taxon>Metazoa</taxon>
        <taxon>Ecdysozoa</taxon>
        <taxon>Nematoda</taxon>
        <taxon>Chromadorea</taxon>
        <taxon>Rhabditida</taxon>
        <taxon>Spirurina</taxon>
        <taxon>Spiruromorpha</taxon>
        <taxon>Filarioidea</taxon>
        <taxon>Onchocercidae</taxon>
        <taxon>Acanthocheilonema</taxon>
    </lineage>
</organism>
<dbReference type="STRING" id="6277.A0A498SL24"/>
<sequence length="218" mass="26174">MTILLLDFIRVILLFQTQILSENSVHNIGTDRLVLFCLLCLSVSYILYDSQHHLIVVHGWRFRGFAGFLRCDVHDCNNHIPGYFHDYDSHARDYLQNCDDYDVRGHANVHHLDCDNHDCDQTNRYDLHADVHHVHDRDHNDHDRDYDDHDRDCDDHDRDHNEHDHDDRDRDRDHDDRSHDCGYGDHDYDRHRPYCGYGYRDCAIHYGYAFAKRTVIRY</sequence>
<protein>
    <submittedName>
        <fullName evidence="2">Uncharacterized protein</fullName>
    </submittedName>
</protein>
<keyword evidence="3" id="KW-1185">Reference proteome</keyword>
<evidence type="ECO:0000313" key="2">
    <source>
        <dbReference type="EMBL" id="VBB29405.1"/>
    </source>
</evidence>
<dbReference type="Proteomes" id="UP000276991">
    <property type="component" value="Unassembled WGS sequence"/>
</dbReference>
<dbReference type="AlphaFoldDB" id="A0A498SL24"/>
<feature type="region of interest" description="Disordered" evidence="1">
    <location>
        <begin position="157"/>
        <end position="179"/>
    </location>
</feature>
<proteinExistence type="predicted"/>
<evidence type="ECO:0000313" key="3">
    <source>
        <dbReference type="Proteomes" id="UP000276991"/>
    </source>
</evidence>
<accession>A0A498SL24</accession>